<reference evidence="2" key="2">
    <citation type="journal article" date="2022" name="Proc. Natl. Acad. Sci. U.S.A.">
        <title>Diploid-dominant life cycles characterize the early evolution of Fungi.</title>
        <authorList>
            <person name="Amses K.R."/>
            <person name="Simmons D.R."/>
            <person name="Longcore J.E."/>
            <person name="Mondo S.J."/>
            <person name="Seto K."/>
            <person name="Jeronimo G.H."/>
            <person name="Bonds A.E."/>
            <person name="Quandt C.A."/>
            <person name="Davis W.J."/>
            <person name="Chang Y."/>
            <person name="Federici B.A."/>
            <person name="Kuo A."/>
            <person name="LaButti K."/>
            <person name="Pangilinan J."/>
            <person name="Andreopoulos W."/>
            <person name="Tritt A."/>
            <person name="Riley R."/>
            <person name="Hundley H."/>
            <person name="Johnson J."/>
            <person name="Lipzen A."/>
            <person name="Barry K."/>
            <person name="Lang B.F."/>
            <person name="Cuomo C.A."/>
            <person name="Buchler N.E."/>
            <person name="Grigoriev I.V."/>
            <person name="Spatafora J.W."/>
            <person name="Stajich J.E."/>
            <person name="James T.Y."/>
        </authorList>
    </citation>
    <scope>NUCLEOTIDE SEQUENCE</scope>
    <source>
        <strain evidence="2">AG</strain>
    </source>
</reference>
<keyword evidence="1" id="KW-0732">Signal</keyword>
<dbReference type="AlphaFoldDB" id="A0AAD5HDH0"/>
<reference evidence="2" key="1">
    <citation type="submission" date="2021-06" db="EMBL/GenBank/DDBJ databases">
        <authorList>
            <consortium name="DOE Joint Genome Institute"/>
            <person name="Mondo S.J."/>
            <person name="Amses K.R."/>
            <person name="Simmons D.R."/>
            <person name="Longcore J.E."/>
            <person name="Seto K."/>
            <person name="Alves G.H."/>
            <person name="Bonds A.E."/>
            <person name="Quandt C.A."/>
            <person name="Davis W.J."/>
            <person name="Chang Y."/>
            <person name="Letcher P.M."/>
            <person name="Powell M.J."/>
            <person name="Kuo A."/>
            <person name="Labutti K."/>
            <person name="Pangilinan J."/>
            <person name="Andreopoulos W."/>
            <person name="Tritt A."/>
            <person name="Riley R."/>
            <person name="Hundley H."/>
            <person name="Johnson J."/>
            <person name="Lipzen A."/>
            <person name="Barry K."/>
            <person name="Berbee M.L."/>
            <person name="Buchler N.E."/>
            <person name="Grigoriev I.V."/>
            <person name="Spatafora J.W."/>
            <person name="Stajich J.E."/>
            <person name="James T.Y."/>
        </authorList>
    </citation>
    <scope>NUCLEOTIDE SEQUENCE</scope>
    <source>
        <strain evidence="2">AG</strain>
    </source>
</reference>
<keyword evidence="3" id="KW-1185">Reference proteome</keyword>
<organism evidence="2 3">
    <name type="scientific">Umbelopsis ramanniana AG</name>
    <dbReference type="NCBI Taxonomy" id="1314678"/>
    <lineage>
        <taxon>Eukaryota</taxon>
        <taxon>Fungi</taxon>
        <taxon>Fungi incertae sedis</taxon>
        <taxon>Mucoromycota</taxon>
        <taxon>Mucoromycotina</taxon>
        <taxon>Umbelopsidomycetes</taxon>
        <taxon>Umbelopsidales</taxon>
        <taxon>Umbelopsidaceae</taxon>
        <taxon>Umbelopsis</taxon>
    </lineage>
</organism>
<name>A0AAD5HDH0_UMBRA</name>
<proteinExistence type="predicted"/>
<feature type="signal peptide" evidence="1">
    <location>
        <begin position="1"/>
        <end position="19"/>
    </location>
</feature>
<dbReference type="RefSeq" id="XP_051443943.1">
    <property type="nucleotide sequence ID" value="XM_051589542.1"/>
</dbReference>
<sequence length="78" mass="8519">MYVIHSIVAALLTAHVAIANVLPSEPSPGTVWTSGKEHVIEWGTDTLAPTLDDDWTNFTIGRCCNMINGYQWGELMAS</sequence>
<comment type="caution">
    <text evidence="2">The sequence shown here is derived from an EMBL/GenBank/DDBJ whole genome shotgun (WGS) entry which is preliminary data.</text>
</comment>
<feature type="chain" id="PRO_5042072778" evidence="1">
    <location>
        <begin position="20"/>
        <end position="78"/>
    </location>
</feature>
<gene>
    <name evidence="2" type="ORF">K450DRAFT_244207</name>
</gene>
<dbReference type="Proteomes" id="UP001206595">
    <property type="component" value="Unassembled WGS sequence"/>
</dbReference>
<evidence type="ECO:0000313" key="2">
    <source>
        <dbReference type="EMBL" id="KAI8578939.1"/>
    </source>
</evidence>
<dbReference type="EMBL" id="MU620924">
    <property type="protein sequence ID" value="KAI8578939.1"/>
    <property type="molecule type" value="Genomic_DNA"/>
</dbReference>
<evidence type="ECO:0000256" key="1">
    <source>
        <dbReference type="SAM" id="SignalP"/>
    </source>
</evidence>
<protein>
    <submittedName>
        <fullName evidence="2">Uncharacterized protein</fullName>
    </submittedName>
</protein>
<dbReference type="GeneID" id="75914887"/>
<accession>A0AAD5HDH0</accession>
<evidence type="ECO:0000313" key="3">
    <source>
        <dbReference type="Proteomes" id="UP001206595"/>
    </source>
</evidence>